<gene>
    <name evidence="3" type="ORF">AS359_08105</name>
    <name evidence="2" type="ORF">B5M06_13805</name>
</gene>
<keyword evidence="4" id="KW-1185">Reference proteome</keyword>
<reference evidence="3 4" key="1">
    <citation type="submission" date="2015-12" db="EMBL/GenBank/DDBJ databases">
        <title>Complete genome sequence of a multi-drug resistant strain Acidovorax sp. 12322-1.</title>
        <authorList>
            <person name="Ming D."/>
            <person name="Wang M."/>
            <person name="Hu S."/>
            <person name="Zhou Y."/>
            <person name="Jiang T."/>
        </authorList>
    </citation>
    <scope>NUCLEOTIDE SEQUENCE [LARGE SCALE GENOMIC DNA]</scope>
    <source>
        <strain evidence="3 4">12322-1</strain>
    </source>
</reference>
<evidence type="ECO:0000313" key="2">
    <source>
        <dbReference type="EMBL" id="AQZ99167.1"/>
    </source>
</evidence>
<dbReference type="Proteomes" id="UP000242792">
    <property type="component" value="Chromosome"/>
</dbReference>
<keyword evidence="1" id="KW-0472">Membrane</keyword>
<dbReference type="EMBL" id="CP020121">
    <property type="protein sequence ID" value="AQZ99167.1"/>
    <property type="molecule type" value="Genomic_DNA"/>
</dbReference>
<evidence type="ECO:0000313" key="5">
    <source>
        <dbReference type="Proteomes" id="UP000242792"/>
    </source>
</evidence>
<feature type="transmembrane region" description="Helical" evidence="1">
    <location>
        <begin position="103"/>
        <end position="124"/>
    </location>
</feature>
<feature type="transmembrane region" description="Helical" evidence="1">
    <location>
        <begin position="197"/>
        <end position="214"/>
    </location>
</feature>
<dbReference type="GeneID" id="83040390"/>
<dbReference type="EMBL" id="LPXH01000038">
    <property type="protein sequence ID" value="KUF38839.1"/>
    <property type="molecule type" value="Genomic_DNA"/>
</dbReference>
<accession>A0A0W7YUJ9</accession>
<organism evidence="3 4">
    <name type="scientific">Comamonas kerstersii</name>
    <dbReference type="NCBI Taxonomy" id="225992"/>
    <lineage>
        <taxon>Bacteria</taxon>
        <taxon>Pseudomonadati</taxon>
        <taxon>Pseudomonadota</taxon>
        <taxon>Betaproteobacteria</taxon>
        <taxon>Burkholderiales</taxon>
        <taxon>Comamonadaceae</taxon>
        <taxon>Comamonas</taxon>
    </lineage>
</organism>
<name>A0A0W7YUJ9_9BURK</name>
<accession>A0A1V0BGY3</accession>
<evidence type="ECO:0000313" key="3">
    <source>
        <dbReference type="EMBL" id="KUF38839.1"/>
    </source>
</evidence>
<keyword evidence="1" id="KW-1133">Transmembrane helix</keyword>
<dbReference type="RefSeq" id="WP_054065321.1">
    <property type="nucleotide sequence ID" value="NZ_CP020121.1"/>
</dbReference>
<feature type="transmembrane region" description="Helical" evidence="1">
    <location>
        <begin position="131"/>
        <end position="154"/>
    </location>
</feature>
<dbReference type="KEGG" id="cke:B5M06_13805"/>
<feature type="transmembrane region" description="Helical" evidence="1">
    <location>
        <begin position="70"/>
        <end position="91"/>
    </location>
</feature>
<dbReference type="STRING" id="225992.B5M06_13805"/>
<reference evidence="2 5" key="2">
    <citation type="submission" date="2017-03" db="EMBL/GenBank/DDBJ databases">
        <title>Rapid Whole Genome Sequencing of Comamonas kerstersii Causing Continuous ambulatory Peritoneal Dialysis-Associated Peritonitis.</title>
        <authorList>
            <person name="Zheng B."/>
        </authorList>
    </citation>
    <scope>NUCLEOTIDE SEQUENCE [LARGE SCALE GENOMIC DNA]</scope>
    <source>
        <strain evidence="2 5">8943</strain>
    </source>
</reference>
<proteinExistence type="predicted"/>
<protein>
    <submittedName>
        <fullName evidence="3">Uncharacterized protein</fullName>
    </submittedName>
</protein>
<dbReference type="Proteomes" id="UP000053300">
    <property type="component" value="Unassembled WGS sequence"/>
</dbReference>
<sequence length="218" mass="23999">MSIDATLLLLLAVCCWVLLALQASLWPRWLQLAAPLALVALLLATGDLASHTSMASILQWAANPQRRQDLAALMLAEALLYGCQAICGAQGQSNWWWRLLSWLPLPSAMLMLFFAQVGVMLLVDGWDYQQLGWLCALSFALVLAAISALLHWALPEMSVRHVLRVGLHGVQALAALWLARPVLPPSVDPVPLWGERLAATACVVLALAAVGWWWQRRR</sequence>
<evidence type="ECO:0000313" key="4">
    <source>
        <dbReference type="Proteomes" id="UP000053300"/>
    </source>
</evidence>
<keyword evidence="1" id="KW-0812">Transmembrane</keyword>
<feature type="transmembrane region" description="Helical" evidence="1">
    <location>
        <begin position="32"/>
        <end position="49"/>
    </location>
</feature>
<dbReference type="AlphaFoldDB" id="A0A0W7YUJ9"/>
<evidence type="ECO:0000256" key="1">
    <source>
        <dbReference type="SAM" id="Phobius"/>
    </source>
</evidence>